<evidence type="ECO:0000256" key="10">
    <source>
        <dbReference type="PIRSR" id="PIRSR005211-1"/>
    </source>
</evidence>
<evidence type="ECO:0000256" key="9">
    <source>
        <dbReference type="ARBA" id="ARBA00080774"/>
    </source>
</evidence>
<evidence type="ECO:0000256" key="4">
    <source>
        <dbReference type="ARBA" id="ARBA00022801"/>
    </source>
</evidence>
<dbReference type="GO" id="GO:0008126">
    <property type="term" value="F:acetylesterase activity"/>
    <property type="evidence" value="ECO:0007669"/>
    <property type="project" value="TreeGrafter"/>
</dbReference>
<feature type="domain" description="AB hydrolase-1" evidence="11">
    <location>
        <begin position="164"/>
        <end position="431"/>
    </location>
</feature>
<dbReference type="Pfam" id="PF00561">
    <property type="entry name" value="Abhydrolase_1"/>
    <property type="match status" value="1"/>
</dbReference>
<evidence type="ECO:0000256" key="3">
    <source>
        <dbReference type="ARBA" id="ARBA00022679"/>
    </source>
</evidence>
<evidence type="ECO:0000256" key="5">
    <source>
        <dbReference type="ARBA" id="ARBA00023315"/>
    </source>
</evidence>
<dbReference type="PIRSF" id="PIRSF005211">
    <property type="entry name" value="Ab_hydro_YheT"/>
    <property type="match status" value="1"/>
</dbReference>
<accession>A0A1G4KEV2</accession>
<dbReference type="FunFam" id="3.40.50.1820:FF:000137">
    <property type="entry name" value="EEB1p Acyl-coenzymeA:ethanol O-acyltransferase"/>
    <property type="match status" value="1"/>
</dbReference>
<dbReference type="GO" id="GO:0051793">
    <property type="term" value="P:medium-chain fatty acid catabolic process"/>
    <property type="evidence" value="ECO:0007669"/>
    <property type="project" value="UniProtKB-ARBA"/>
</dbReference>
<reference evidence="13" key="1">
    <citation type="submission" date="2016-03" db="EMBL/GenBank/DDBJ databases">
        <authorList>
            <person name="Devillers Hugo."/>
        </authorList>
    </citation>
    <scope>NUCLEOTIDE SEQUENCE [LARGE SCALE GENOMIC DNA]</scope>
</reference>
<dbReference type="InterPro" id="IPR029058">
    <property type="entry name" value="AB_hydrolase_fold"/>
</dbReference>
<feature type="active site" description="Charge relay system" evidence="10">
    <location>
        <position position="247"/>
    </location>
</feature>
<evidence type="ECO:0000259" key="11">
    <source>
        <dbReference type="Pfam" id="PF00561"/>
    </source>
</evidence>
<dbReference type="EC" id="2.3.1.84" evidence="8"/>
<keyword evidence="2" id="KW-0719">Serine esterase</keyword>
<dbReference type="Proteomes" id="UP000191144">
    <property type="component" value="Chromosome H"/>
</dbReference>
<feature type="active site" description="Charge relay system" evidence="10">
    <location>
        <position position="425"/>
    </location>
</feature>
<dbReference type="InterPro" id="IPR000073">
    <property type="entry name" value="AB_hydrolase_1"/>
</dbReference>
<dbReference type="InterPro" id="IPR050960">
    <property type="entry name" value="AB_hydrolase_4_sf"/>
</dbReference>
<comment type="similarity">
    <text evidence="1">Belongs to the AB hydrolase superfamily. AB hydrolase 4 family.</text>
</comment>
<gene>
    <name evidence="12" type="ORF">LAME_0H07052G</name>
</gene>
<evidence type="ECO:0000313" key="13">
    <source>
        <dbReference type="Proteomes" id="UP000191144"/>
    </source>
</evidence>
<sequence>MPVPLLNPFHWGFHGTLEQVSNPQGTVPLKLKNEKNAVELSDFISNNVPGLKDQAKFELHPALFTGYLQTLYLGGADFSKSFPVFYGRETVNFSDGGICTADWVMNEWKSNYRLKAGKNGSTFNKEQFKADEIATHPENWPRLHPRTRFLNDQERTKVHESEKPLVVVIHGLAGGSHEPIIRSLTQDLSSVAKEKFDVVVLNCRGCARSKITTRKLFYALFTNDIREFLKHEKARHPSRKIFAVGFSFGGTMLGNYLGEEGDKTPVEAATFLCTPWDLYHSALKMNGDWWSRTLFSKSIAQFLTRLVKVNIQELEFKDGDERPSEPPSKRNPSFCVFTKENLKKAHNFASTMEFDNLFTAPCLGFDNALDYYKACGSIHELPNVKVPSLIINSKDDPVVGEDSIPYACVRENKNLALCVTDLGGHLAYLDKNYNSWATAQISEFFNKFEELVQ</sequence>
<keyword evidence="4" id="KW-0378">Hydrolase</keyword>
<dbReference type="OrthoDB" id="5954035at2759"/>
<comment type="catalytic activity">
    <reaction evidence="6">
        <text>an aliphatic alcohol + acetyl-CoA = an acetyl ester + CoA</text>
        <dbReference type="Rhea" id="RHEA:17229"/>
        <dbReference type="ChEBI" id="CHEBI:2571"/>
        <dbReference type="ChEBI" id="CHEBI:47622"/>
        <dbReference type="ChEBI" id="CHEBI:57287"/>
        <dbReference type="ChEBI" id="CHEBI:57288"/>
        <dbReference type="EC" id="2.3.1.84"/>
    </reaction>
</comment>
<dbReference type="InterPro" id="IPR012020">
    <property type="entry name" value="ABHD4"/>
</dbReference>
<feature type="active site" description="Charge relay system" evidence="10">
    <location>
        <position position="396"/>
    </location>
</feature>
<dbReference type="AlphaFoldDB" id="A0A1G4KEV2"/>
<name>A0A1G4KEV2_9SACH</name>
<evidence type="ECO:0000256" key="1">
    <source>
        <dbReference type="ARBA" id="ARBA00010884"/>
    </source>
</evidence>
<keyword evidence="3" id="KW-0808">Transferase</keyword>
<evidence type="ECO:0000256" key="2">
    <source>
        <dbReference type="ARBA" id="ARBA00022487"/>
    </source>
</evidence>
<organism evidence="12 13">
    <name type="scientific">Lachancea meyersii CBS 8951</name>
    <dbReference type="NCBI Taxonomy" id="1266667"/>
    <lineage>
        <taxon>Eukaryota</taxon>
        <taxon>Fungi</taxon>
        <taxon>Dikarya</taxon>
        <taxon>Ascomycota</taxon>
        <taxon>Saccharomycotina</taxon>
        <taxon>Saccharomycetes</taxon>
        <taxon>Saccharomycetales</taxon>
        <taxon>Saccharomycetaceae</taxon>
        <taxon>Lachancea</taxon>
    </lineage>
</organism>
<keyword evidence="13" id="KW-1185">Reference proteome</keyword>
<protein>
    <recommendedName>
        <fullName evidence="8">alcohol O-acetyltransferase</fullName>
        <ecNumber evidence="8">2.3.1.84</ecNumber>
    </recommendedName>
    <alternativeName>
        <fullName evidence="9">Alcohol O-acetyltransferase</fullName>
    </alternativeName>
</protein>
<evidence type="ECO:0000313" key="12">
    <source>
        <dbReference type="EMBL" id="SCV03017.1"/>
    </source>
</evidence>
<dbReference type="GO" id="GO:0051792">
    <property type="term" value="P:medium-chain fatty acid biosynthetic process"/>
    <property type="evidence" value="ECO:0007669"/>
    <property type="project" value="TreeGrafter"/>
</dbReference>
<dbReference type="PANTHER" id="PTHR10794:SF44">
    <property type="entry name" value="MEDIUM-CHAIN FATTY ACID ETHYL ESTER SYNTHASE_ESTERASE 1-RELATED"/>
    <property type="match status" value="1"/>
</dbReference>
<dbReference type="GO" id="GO:0047372">
    <property type="term" value="F:monoacylglycerol lipase activity"/>
    <property type="evidence" value="ECO:0007669"/>
    <property type="project" value="TreeGrafter"/>
</dbReference>
<dbReference type="PANTHER" id="PTHR10794">
    <property type="entry name" value="ABHYDROLASE DOMAIN-CONTAINING PROTEIN"/>
    <property type="match status" value="1"/>
</dbReference>
<evidence type="ECO:0000256" key="8">
    <source>
        <dbReference type="ARBA" id="ARBA00066969"/>
    </source>
</evidence>
<dbReference type="GO" id="GO:0004026">
    <property type="term" value="F:alcohol O-acetyltransferase activity"/>
    <property type="evidence" value="ECO:0007669"/>
    <property type="project" value="UniProtKB-EC"/>
</dbReference>
<proteinExistence type="inferred from homology"/>
<keyword evidence="5" id="KW-0012">Acyltransferase</keyword>
<evidence type="ECO:0000256" key="7">
    <source>
        <dbReference type="ARBA" id="ARBA00054277"/>
    </source>
</evidence>
<dbReference type="EMBL" id="LT598480">
    <property type="protein sequence ID" value="SCV03017.1"/>
    <property type="molecule type" value="Genomic_DNA"/>
</dbReference>
<dbReference type="SUPFAM" id="SSF53474">
    <property type="entry name" value="alpha/beta-Hydrolases"/>
    <property type="match status" value="1"/>
</dbReference>
<comment type="function">
    <text evidence="7">Displays enzymatic activity both for medium-chain fatty acid (MCFA) ethyl ester synthesis and hydrolysis (esterase activity). MCFA are toxic for yeast and this enzyme could thus be involved in their detoxification by esterification.</text>
</comment>
<dbReference type="Gene3D" id="3.40.50.1820">
    <property type="entry name" value="alpha/beta hydrolase"/>
    <property type="match status" value="1"/>
</dbReference>
<evidence type="ECO:0000256" key="6">
    <source>
        <dbReference type="ARBA" id="ARBA00050620"/>
    </source>
</evidence>